<keyword evidence="1" id="KW-0812">Transmembrane</keyword>
<evidence type="ECO:0000313" key="2">
    <source>
        <dbReference type="EMBL" id="UYV96461.1"/>
    </source>
</evidence>
<proteinExistence type="predicted"/>
<dbReference type="AlphaFoldDB" id="A0AAX3EET9"/>
<evidence type="ECO:0000256" key="1">
    <source>
        <dbReference type="SAM" id="Phobius"/>
    </source>
</evidence>
<keyword evidence="1" id="KW-0472">Membrane</keyword>
<keyword evidence="3" id="KW-1185">Reference proteome</keyword>
<name>A0AAX3EET9_PAEUR</name>
<reference evidence="2" key="1">
    <citation type="submission" date="2022-07" db="EMBL/GenBank/DDBJ databases">
        <authorList>
            <person name="Wu T."/>
        </authorList>
    </citation>
    <scope>NUCLEOTIDE SEQUENCE</scope>
    <source>
        <strain evidence="2">SD-1</strain>
    </source>
</reference>
<sequence length="215" mass="22925">MSQQFHSPGHHSRQYPLDYWLSRDVARATPEGTQSVLRNMAWNQGQWRGLAVACGGSGAALLAAALLILILGGPAVGIVLFAVAGLGLLGGAVLALQKLRGVPRIKAVMQSRAPGKFSSGLGLAAFLAVVFGIGLFPVVAPLLQGGPLQVLAFVAAYALMLVVVVSLFAVPAFFSEHAREHFRRRIDADLQLRRYLEEMALTWQDTQGGRAFGPL</sequence>
<evidence type="ECO:0000313" key="3">
    <source>
        <dbReference type="Proteomes" id="UP001163293"/>
    </source>
</evidence>
<feature type="transmembrane region" description="Helical" evidence="1">
    <location>
        <begin position="117"/>
        <end position="138"/>
    </location>
</feature>
<protein>
    <submittedName>
        <fullName evidence="2">Uncharacterized protein</fullName>
    </submittedName>
</protein>
<dbReference type="EMBL" id="CP101185">
    <property type="protein sequence ID" value="UYV96461.1"/>
    <property type="molecule type" value="Genomic_DNA"/>
</dbReference>
<accession>A0AAX3EET9</accession>
<feature type="transmembrane region" description="Helical" evidence="1">
    <location>
        <begin position="47"/>
        <end position="70"/>
    </location>
</feature>
<dbReference type="RefSeq" id="WP_031216587.1">
    <property type="nucleotide sequence ID" value="NZ_BDMH01000003.1"/>
</dbReference>
<keyword evidence="1" id="KW-1133">Transmembrane helix</keyword>
<feature type="transmembrane region" description="Helical" evidence="1">
    <location>
        <begin position="76"/>
        <end position="96"/>
    </location>
</feature>
<organism evidence="2 3">
    <name type="scientific">Paenarthrobacter ureafaciens</name>
    <dbReference type="NCBI Taxonomy" id="37931"/>
    <lineage>
        <taxon>Bacteria</taxon>
        <taxon>Bacillati</taxon>
        <taxon>Actinomycetota</taxon>
        <taxon>Actinomycetes</taxon>
        <taxon>Micrococcales</taxon>
        <taxon>Micrococcaceae</taxon>
        <taxon>Paenarthrobacter</taxon>
    </lineage>
</organism>
<feature type="transmembrane region" description="Helical" evidence="1">
    <location>
        <begin position="150"/>
        <end position="174"/>
    </location>
</feature>
<dbReference type="Proteomes" id="UP001163293">
    <property type="component" value="Chromosome"/>
</dbReference>
<dbReference type="GeneID" id="79884096"/>
<gene>
    <name evidence="2" type="ORF">NL394_15555</name>
</gene>